<name>A0A7S9HDE6_9ALTE</name>
<evidence type="ECO:0000313" key="1">
    <source>
        <dbReference type="EMBL" id="QPG06125.1"/>
    </source>
</evidence>
<organism evidence="1 2">
    <name type="scientific">Salinimonas marina</name>
    <dbReference type="NCBI Taxonomy" id="2785918"/>
    <lineage>
        <taxon>Bacteria</taxon>
        <taxon>Pseudomonadati</taxon>
        <taxon>Pseudomonadota</taxon>
        <taxon>Gammaproteobacteria</taxon>
        <taxon>Alteromonadales</taxon>
        <taxon>Alteromonadaceae</taxon>
        <taxon>Alteromonas/Salinimonas group</taxon>
        <taxon>Salinimonas</taxon>
    </lineage>
</organism>
<dbReference type="EMBL" id="CP064795">
    <property type="protein sequence ID" value="QPG06125.1"/>
    <property type="molecule type" value="Genomic_DNA"/>
</dbReference>
<dbReference type="KEGG" id="smaa:IT774_02585"/>
<keyword evidence="2" id="KW-1185">Reference proteome</keyword>
<protein>
    <submittedName>
        <fullName evidence="1">Uncharacterized protein</fullName>
    </submittedName>
</protein>
<dbReference type="Proteomes" id="UP000595095">
    <property type="component" value="Chromosome"/>
</dbReference>
<dbReference type="AlphaFoldDB" id="A0A7S9HDE6"/>
<dbReference type="RefSeq" id="WP_195811202.1">
    <property type="nucleotide sequence ID" value="NZ_CP064795.1"/>
</dbReference>
<evidence type="ECO:0000313" key="2">
    <source>
        <dbReference type="Proteomes" id="UP000595095"/>
    </source>
</evidence>
<gene>
    <name evidence="1" type="ORF">IT774_02585</name>
</gene>
<sequence length="184" mass="20069">MHSFNKGQDLDFIVATHEDDAGALARISAISSSFPRAHIIVVDSSGEQYRDGARLADIIASLGNQASYVRCTKACRYTCYQHALSQLTGRYVAFRHNGQIIDETRTARGFAQAIHADLLITHPGQTVAGLAENTQPLQAVVFKREFVEQQQPFSDPLTFNEQDFIASVLQSAHCQTGGEAMAAA</sequence>
<reference evidence="1 2" key="1">
    <citation type="submission" date="2020-11" db="EMBL/GenBank/DDBJ databases">
        <title>Complete genome sequence for Salinimonas sp. strain G2-b.</title>
        <authorList>
            <person name="Park S.-J."/>
        </authorList>
    </citation>
    <scope>NUCLEOTIDE SEQUENCE [LARGE SCALE GENOMIC DNA]</scope>
    <source>
        <strain evidence="1 2">G2-b</strain>
    </source>
</reference>
<accession>A0A7S9HDE6</accession>
<proteinExistence type="predicted"/>